<feature type="domain" description="IclR-ED" evidence="5">
    <location>
        <begin position="70"/>
        <end position="245"/>
    </location>
</feature>
<evidence type="ECO:0000313" key="6">
    <source>
        <dbReference type="EMBL" id="ABG64667.1"/>
    </source>
</evidence>
<dbReference type="SUPFAM" id="SSF46785">
    <property type="entry name" value="Winged helix' DNA-binding domain"/>
    <property type="match status" value="1"/>
</dbReference>
<dbReference type="PANTHER" id="PTHR30136">
    <property type="entry name" value="HELIX-TURN-HELIX TRANSCRIPTIONAL REGULATOR, ICLR FAMILY"/>
    <property type="match status" value="1"/>
</dbReference>
<dbReference type="InterPro" id="IPR050707">
    <property type="entry name" value="HTH_MetabolicPath_Reg"/>
</dbReference>
<dbReference type="InterPro" id="IPR005471">
    <property type="entry name" value="Tscrpt_reg_IclR_N"/>
</dbReference>
<dbReference type="PROSITE" id="PS51077">
    <property type="entry name" value="HTH_ICLR"/>
    <property type="match status" value="1"/>
</dbReference>
<dbReference type="AlphaFoldDB" id="Q11D58"/>
<keyword evidence="3" id="KW-0804">Transcription</keyword>
<dbReference type="PANTHER" id="PTHR30136:SF39">
    <property type="entry name" value="TRANSCRIPTIONAL REGULATORY PROTEIN"/>
    <property type="match status" value="1"/>
</dbReference>
<keyword evidence="2" id="KW-0238">DNA-binding</keyword>
<dbReference type="HOGENOM" id="CLU_062618_4_1_5"/>
<keyword evidence="1" id="KW-0805">Transcription regulation</keyword>
<dbReference type="STRING" id="266779.Meso_3296"/>
<dbReference type="EMBL" id="CP000390">
    <property type="protein sequence ID" value="ABG64667.1"/>
    <property type="molecule type" value="Genomic_DNA"/>
</dbReference>
<organism evidence="6">
    <name type="scientific">Chelativorans sp. (strain BNC1)</name>
    <dbReference type="NCBI Taxonomy" id="266779"/>
    <lineage>
        <taxon>Bacteria</taxon>
        <taxon>Pseudomonadati</taxon>
        <taxon>Pseudomonadota</taxon>
        <taxon>Alphaproteobacteria</taxon>
        <taxon>Hyphomicrobiales</taxon>
        <taxon>Phyllobacteriaceae</taxon>
        <taxon>Chelativorans</taxon>
    </lineage>
</organism>
<dbReference type="GO" id="GO:0003677">
    <property type="term" value="F:DNA binding"/>
    <property type="evidence" value="ECO:0007669"/>
    <property type="project" value="UniProtKB-KW"/>
</dbReference>
<dbReference type="InterPro" id="IPR029016">
    <property type="entry name" value="GAF-like_dom_sf"/>
</dbReference>
<evidence type="ECO:0000256" key="2">
    <source>
        <dbReference type="ARBA" id="ARBA00023125"/>
    </source>
</evidence>
<gene>
    <name evidence="6" type="ordered locus">Meso_3296</name>
</gene>
<dbReference type="eggNOG" id="COG1414">
    <property type="taxonomic scope" value="Bacteria"/>
</dbReference>
<dbReference type="Pfam" id="PF01614">
    <property type="entry name" value="IclR_C"/>
    <property type="match status" value="1"/>
</dbReference>
<dbReference type="InterPro" id="IPR036388">
    <property type="entry name" value="WH-like_DNA-bd_sf"/>
</dbReference>
<protein>
    <submittedName>
        <fullName evidence="6">Transcriptional regulator, IclR family</fullName>
    </submittedName>
</protein>
<reference evidence="6" key="1">
    <citation type="submission" date="2006-06" db="EMBL/GenBank/DDBJ databases">
        <title>Complete sequence of chromosome of Chelativorans sp. BNC1.</title>
        <authorList>
            <consortium name="US DOE Joint Genome Institute"/>
            <person name="Copeland A."/>
            <person name="Lucas S."/>
            <person name="Lapidus A."/>
            <person name="Barry K."/>
            <person name="Detter J.C."/>
            <person name="Glavina del Rio T."/>
            <person name="Hammon N."/>
            <person name="Israni S."/>
            <person name="Dalin E."/>
            <person name="Tice H."/>
            <person name="Pitluck S."/>
            <person name="Chertkov O."/>
            <person name="Brettin T."/>
            <person name="Bruce D."/>
            <person name="Han C."/>
            <person name="Tapia R."/>
            <person name="Gilna P."/>
            <person name="Schmutz J."/>
            <person name="Larimer F."/>
            <person name="Land M."/>
            <person name="Hauser L."/>
            <person name="Kyrpides N."/>
            <person name="Mikhailova N."/>
            <person name="Richardson P."/>
        </authorList>
    </citation>
    <scope>NUCLEOTIDE SEQUENCE</scope>
    <source>
        <strain evidence="6">BNC1</strain>
    </source>
</reference>
<evidence type="ECO:0000259" key="4">
    <source>
        <dbReference type="PROSITE" id="PS51077"/>
    </source>
</evidence>
<dbReference type="OrthoDB" id="9807558at2"/>
<dbReference type="Gene3D" id="1.10.10.10">
    <property type="entry name" value="Winged helix-like DNA-binding domain superfamily/Winged helix DNA-binding domain"/>
    <property type="match status" value="1"/>
</dbReference>
<dbReference type="InterPro" id="IPR036390">
    <property type="entry name" value="WH_DNA-bd_sf"/>
</dbReference>
<proteinExistence type="predicted"/>
<dbReference type="InterPro" id="IPR014757">
    <property type="entry name" value="Tscrpt_reg_IclR_C"/>
</dbReference>
<sequence length="250" mass="27236">MKESDRHILAVSAALEVLTAFDRDVPLRLKDLHERTGQNRSKLLRLLGTLENHGFVQFNPGEGTYELGGVLHRLGALMNDRLSRVDAAVRPILARLAAETGDTAFFSTVEGLRRVVVVAEESTEGLRFTAREGQMRPLHLGASSKVLLAFTDTQTREKALAIAPEEEHAAILRDLEEIAARGFAVSRAELTPHGFAISVPIRRADGRVYSLSLAGVLSKLTPELTDAHIERLRDAAAKIEASFGSAVSAR</sequence>
<evidence type="ECO:0000256" key="3">
    <source>
        <dbReference type="ARBA" id="ARBA00023163"/>
    </source>
</evidence>
<dbReference type="GO" id="GO:0045892">
    <property type="term" value="P:negative regulation of DNA-templated transcription"/>
    <property type="evidence" value="ECO:0007669"/>
    <property type="project" value="TreeGrafter"/>
</dbReference>
<dbReference type="SUPFAM" id="SSF55781">
    <property type="entry name" value="GAF domain-like"/>
    <property type="match status" value="1"/>
</dbReference>
<evidence type="ECO:0000259" key="5">
    <source>
        <dbReference type="PROSITE" id="PS51078"/>
    </source>
</evidence>
<dbReference type="KEGG" id="mes:Meso_3296"/>
<dbReference type="GO" id="GO:0003700">
    <property type="term" value="F:DNA-binding transcription factor activity"/>
    <property type="evidence" value="ECO:0007669"/>
    <property type="project" value="TreeGrafter"/>
</dbReference>
<dbReference type="Gene3D" id="3.30.450.40">
    <property type="match status" value="1"/>
</dbReference>
<dbReference type="PROSITE" id="PS51078">
    <property type="entry name" value="ICLR_ED"/>
    <property type="match status" value="1"/>
</dbReference>
<name>Q11D58_CHESB</name>
<dbReference type="SMART" id="SM00346">
    <property type="entry name" value="HTH_ICLR"/>
    <property type="match status" value="1"/>
</dbReference>
<evidence type="ECO:0000256" key="1">
    <source>
        <dbReference type="ARBA" id="ARBA00023015"/>
    </source>
</evidence>
<dbReference type="Pfam" id="PF09339">
    <property type="entry name" value="HTH_IclR"/>
    <property type="match status" value="1"/>
</dbReference>
<accession>Q11D58</accession>
<feature type="domain" description="HTH iclR-type" evidence="4">
    <location>
        <begin position="8"/>
        <end position="69"/>
    </location>
</feature>